<evidence type="ECO:0000313" key="2">
    <source>
        <dbReference type="EMBL" id="SFN74719.1"/>
    </source>
</evidence>
<dbReference type="Proteomes" id="UP000199398">
    <property type="component" value="Unassembled WGS sequence"/>
</dbReference>
<dbReference type="STRING" id="455193.SAMN05421805_106279"/>
<dbReference type="EMBL" id="RBXX01000002">
    <property type="protein sequence ID" value="RKT86626.1"/>
    <property type="molecule type" value="Genomic_DNA"/>
</dbReference>
<reference evidence="2 3" key="1">
    <citation type="submission" date="2016-10" db="EMBL/GenBank/DDBJ databases">
        <authorList>
            <person name="de Groot N.N."/>
        </authorList>
    </citation>
    <scope>NUCLEOTIDE SEQUENCE [LARGE SCALE GENOMIC DNA]</scope>
    <source>
        <strain evidence="2 3">CPCC 201259</strain>
    </source>
</reference>
<name>A0A1I5BJF4_9PSEU</name>
<evidence type="ECO:0000313" key="1">
    <source>
        <dbReference type="EMBL" id="RKT86626.1"/>
    </source>
</evidence>
<protein>
    <submittedName>
        <fullName evidence="2">Uncharacterized protein</fullName>
    </submittedName>
</protein>
<reference evidence="1 4" key="2">
    <citation type="submission" date="2018-10" db="EMBL/GenBank/DDBJ databases">
        <title>Sequencing the genomes of 1000 actinobacteria strains.</title>
        <authorList>
            <person name="Klenk H.-P."/>
        </authorList>
    </citation>
    <scope>NUCLEOTIDE SEQUENCE [LARGE SCALE GENOMIC DNA]</scope>
    <source>
        <strain evidence="1 4">DSM 45119</strain>
    </source>
</reference>
<evidence type="ECO:0000313" key="4">
    <source>
        <dbReference type="Proteomes" id="UP000270697"/>
    </source>
</evidence>
<evidence type="ECO:0000313" key="3">
    <source>
        <dbReference type="Proteomes" id="UP000199398"/>
    </source>
</evidence>
<dbReference type="AlphaFoldDB" id="A0A1I5BJF4"/>
<organism evidence="2 3">
    <name type="scientific">Saccharopolyspora antimicrobica</name>
    <dbReference type="NCBI Taxonomy" id="455193"/>
    <lineage>
        <taxon>Bacteria</taxon>
        <taxon>Bacillati</taxon>
        <taxon>Actinomycetota</taxon>
        <taxon>Actinomycetes</taxon>
        <taxon>Pseudonocardiales</taxon>
        <taxon>Pseudonocardiaceae</taxon>
        <taxon>Saccharopolyspora</taxon>
    </lineage>
</organism>
<keyword evidence="4" id="KW-1185">Reference proteome</keyword>
<proteinExistence type="predicted"/>
<gene>
    <name evidence="1" type="ORF">ATL45_5004</name>
    <name evidence="2" type="ORF">SAMN05421805_106279</name>
</gene>
<sequence length="37" mass="4235">MADEFTVVSRPSSGEMRDRFEVTRELGTVKPPPVRTR</sequence>
<accession>A0A1I5BJF4</accession>
<dbReference type="Proteomes" id="UP000270697">
    <property type="component" value="Unassembled WGS sequence"/>
</dbReference>
<dbReference type="EMBL" id="FOUP01000006">
    <property type="protein sequence ID" value="SFN74719.1"/>
    <property type="molecule type" value="Genomic_DNA"/>
</dbReference>